<feature type="coiled-coil region" evidence="1">
    <location>
        <begin position="55"/>
        <end position="93"/>
    </location>
</feature>
<evidence type="ECO:0000313" key="2">
    <source>
        <dbReference type="EMBL" id="CAF4438581.1"/>
    </source>
</evidence>
<feature type="non-terminal residue" evidence="2">
    <location>
        <position position="93"/>
    </location>
</feature>
<comment type="caution">
    <text evidence="2">The sequence shown here is derived from an EMBL/GenBank/DDBJ whole genome shotgun (WGS) entry which is preliminary data.</text>
</comment>
<name>A0A820RNB5_9BILA</name>
<reference evidence="2" key="1">
    <citation type="submission" date="2021-02" db="EMBL/GenBank/DDBJ databases">
        <authorList>
            <person name="Nowell W R."/>
        </authorList>
    </citation>
    <scope>NUCLEOTIDE SEQUENCE</scope>
</reference>
<dbReference type="Proteomes" id="UP000663881">
    <property type="component" value="Unassembled WGS sequence"/>
</dbReference>
<proteinExistence type="predicted"/>
<evidence type="ECO:0000256" key="1">
    <source>
        <dbReference type="SAM" id="Coils"/>
    </source>
</evidence>
<accession>A0A820RNB5</accession>
<feature type="non-terminal residue" evidence="2">
    <location>
        <position position="1"/>
    </location>
</feature>
<gene>
    <name evidence="2" type="ORF">OKA104_LOCUS53490</name>
</gene>
<keyword evidence="1" id="KW-0175">Coiled coil</keyword>
<evidence type="ECO:0000313" key="3">
    <source>
        <dbReference type="Proteomes" id="UP000663881"/>
    </source>
</evidence>
<dbReference type="EMBL" id="CAJOAY010033421">
    <property type="protein sequence ID" value="CAF4438581.1"/>
    <property type="molecule type" value="Genomic_DNA"/>
</dbReference>
<protein>
    <submittedName>
        <fullName evidence="2">Uncharacterized protein</fullName>
    </submittedName>
</protein>
<sequence length="93" mass="11117">VCQEKNTIEDTLPTKFEFELKTKLDDLYKILEQDYNEKLLLYTSDPKNIKPGTINKDLEQSLTRSYEENKRLKVEHDKQVTELNNELDRLRTN</sequence>
<organism evidence="2 3">
    <name type="scientific">Adineta steineri</name>
    <dbReference type="NCBI Taxonomy" id="433720"/>
    <lineage>
        <taxon>Eukaryota</taxon>
        <taxon>Metazoa</taxon>
        <taxon>Spiralia</taxon>
        <taxon>Gnathifera</taxon>
        <taxon>Rotifera</taxon>
        <taxon>Eurotatoria</taxon>
        <taxon>Bdelloidea</taxon>
        <taxon>Adinetida</taxon>
        <taxon>Adinetidae</taxon>
        <taxon>Adineta</taxon>
    </lineage>
</organism>
<dbReference type="AlphaFoldDB" id="A0A820RNB5"/>